<evidence type="ECO:0008006" key="5">
    <source>
        <dbReference type="Google" id="ProtNLM"/>
    </source>
</evidence>
<evidence type="ECO:0000256" key="3">
    <source>
        <dbReference type="SAM" id="MobiDB-lite"/>
    </source>
</evidence>
<evidence type="ECO:0000256" key="2">
    <source>
        <dbReference type="ARBA" id="ARBA00022840"/>
    </source>
</evidence>
<feature type="compositionally biased region" description="Low complexity" evidence="3">
    <location>
        <begin position="72"/>
        <end position="81"/>
    </location>
</feature>
<dbReference type="PANTHER" id="PTHR32309:SF13">
    <property type="entry name" value="FERRIC ENTEROBACTIN TRANSPORT PROTEIN FEPE"/>
    <property type="match status" value="1"/>
</dbReference>
<reference evidence="4" key="1">
    <citation type="journal article" date="2020" name="mSystems">
        <title>Genome- and Community-Level Interaction Insights into Carbon Utilization and Element Cycling Functions of Hydrothermarchaeota in Hydrothermal Sediment.</title>
        <authorList>
            <person name="Zhou Z."/>
            <person name="Liu Y."/>
            <person name="Xu W."/>
            <person name="Pan J."/>
            <person name="Luo Z.H."/>
            <person name="Li M."/>
        </authorList>
    </citation>
    <scope>NUCLEOTIDE SEQUENCE</scope>
    <source>
        <strain evidence="4">SpSt-997</strain>
    </source>
</reference>
<dbReference type="SUPFAM" id="SSF52540">
    <property type="entry name" value="P-loop containing nucleoside triphosphate hydrolases"/>
    <property type="match status" value="1"/>
</dbReference>
<keyword evidence="2" id="KW-0067">ATP-binding</keyword>
<dbReference type="Gene3D" id="3.40.50.300">
    <property type="entry name" value="P-loop containing nucleotide triphosphate hydrolases"/>
    <property type="match status" value="1"/>
</dbReference>
<dbReference type="GO" id="GO:0005886">
    <property type="term" value="C:plasma membrane"/>
    <property type="evidence" value="ECO:0007669"/>
    <property type="project" value="TreeGrafter"/>
</dbReference>
<feature type="region of interest" description="Disordered" evidence="3">
    <location>
        <begin position="47"/>
        <end position="91"/>
    </location>
</feature>
<name>A0A8J4M4S9_9PROT</name>
<gene>
    <name evidence="4" type="ORF">ENY07_00275</name>
</gene>
<comment type="caution">
    <text evidence="4">The sequence shown here is derived from an EMBL/GenBank/DDBJ whole genome shotgun (WGS) entry which is preliminary data.</text>
</comment>
<dbReference type="AlphaFoldDB" id="A0A8J4M4S9"/>
<feature type="compositionally biased region" description="Pro residues" evidence="3">
    <location>
        <begin position="61"/>
        <end position="71"/>
    </location>
</feature>
<dbReference type="InterPro" id="IPR005702">
    <property type="entry name" value="Wzc-like_C"/>
</dbReference>
<keyword evidence="1" id="KW-0547">Nucleotide-binding</keyword>
<dbReference type="GO" id="GO:0004713">
    <property type="term" value="F:protein tyrosine kinase activity"/>
    <property type="evidence" value="ECO:0007669"/>
    <property type="project" value="TreeGrafter"/>
</dbReference>
<dbReference type="InterPro" id="IPR050445">
    <property type="entry name" value="Bact_polysacc_biosynth/exp"/>
</dbReference>
<sequence length="349" mass="36566">MDCRHAWLALAEDQGLEVRMTAQTKTAHLIERAAQRLRGMEDLARSAPLPEGAEDPALPASLPPASPPPTSPAAASSLFAPAPSPASPPPIVAPPPTSASLAAAASAVAPVELAVMEAAGMIPWGRKRERIAEEYRVVQGQILRAIDASAKPGSCEGNAGMRNMVMITSARPGEGKTFSALNIAASIAQFGSRPTLLVDADAKHNSLSHQLGLVDVVGLLDLGAGRALRIEDLVVPTRLDNLSILPIGGRDGTRAELAARVPVATVVERVGRRFPQSVIILDAPPCLSTSDPSALSLIAGHIVMVVEAERTRRGEVEAAIDMVQACPNITLLLNKSLLTTNSTFGAYYY</sequence>
<dbReference type="EMBL" id="DTQM01000003">
    <property type="protein sequence ID" value="HGC41654.1"/>
    <property type="molecule type" value="Genomic_DNA"/>
</dbReference>
<feature type="compositionally biased region" description="Pro residues" evidence="3">
    <location>
        <begin position="82"/>
        <end position="91"/>
    </location>
</feature>
<accession>A0A8J4M4S9</accession>
<dbReference type="PANTHER" id="PTHR32309">
    <property type="entry name" value="TYROSINE-PROTEIN KINASE"/>
    <property type="match status" value="1"/>
</dbReference>
<protein>
    <recommendedName>
        <fullName evidence="5">CobQ/CobB/MinD/ParA nucleotide binding domain-containing protein</fullName>
    </recommendedName>
</protein>
<dbReference type="InterPro" id="IPR027417">
    <property type="entry name" value="P-loop_NTPase"/>
</dbReference>
<proteinExistence type="predicted"/>
<dbReference type="CDD" id="cd05387">
    <property type="entry name" value="BY-kinase"/>
    <property type="match status" value="1"/>
</dbReference>
<evidence type="ECO:0000256" key="1">
    <source>
        <dbReference type="ARBA" id="ARBA00022741"/>
    </source>
</evidence>
<organism evidence="4">
    <name type="scientific">Acidicaldus sp</name>
    <dbReference type="NCBI Taxonomy" id="1872105"/>
    <lineage>
        <taxon>Bacteria</taxon>
        <taxon>Pseudomonadati</taxon>
        <taxon>Pseudomonadota</taxon>
        <taxon>Alphaproteobacteria</taxon>
        <taxon>Acetobacterales</taxon>
        <taxon>Acetobacteraceae</taxon>
        <taxon>Acidicaldus</taxon>
    </lineage>
</organism>
<evidence type="ECO:0000313" key="4">
    <source>
        <dbReference type="EMBL" id="HGC41654.1"/>
    </source>
</evidence>